<proteinExistence type="predicted"/>
<feature type="transmembrane region" description="Helical" evidence="1">
    <location>
        <begin position="57"/>
        <end position="76"/>
    </location>
</feature>
<keyword evidence="1" id="KW-1133">Transmembrane helix</keyword>
<keyword evidence="1" id="KW-0472">Membrane</keyword>
<evidence type="ECO:0008006" key="4">
    <source>
        <dbReference type="Google" id="ProtNLM"/>
    </source>
</evidence>
<dbReference type="EMBL" id="LGGP01000044">
    <property type="protein sequence ID" value="KUK81636.1"/>
    <property type="molecule type" value="Genomic_DNA"/>
</dbReference>
<reference evidence="3" key="1">
    <citation type="journal article" date="2015" name="MBio">
        <title>Genome-Resolved Metagenomic Analysis Reveals Roles for Candidate Phyla and Other Microbial Community Members in Biogeochemical Transformations in Oil Reservoirs.</title>
        <authorList>
            <person name="Hu P."/>
            <person name="Tom L."/>
            <person name="Singh A."/>
            <person name="Thomas B.C."/>
            <person name="Baker B.J."/>
            <person name="Piceno Y.M."/>
            <person name="Andersen G.L."/>
            <person name="Banfield J.F."/>
        </authorList>
    </citation>
    <scope>NUCLEOTIDE SEQUENCE [LARGE SCALE GENOMIC DNA]</scope>
</reference>
<gene>
    <name evidence="2" type="ORF">XD94_0379</name>
</gene>
<dbReference type="PATRIC" id="fig|1184387.3.peg.708"/>
<protein>
    <recommendedName>
        <fullName evidence="4">DUF5668 domain-containing protein</fullName>
    </recommendedName>
</protein>
<name>A0A101HRA3_9BACT</name>
<keyword evidence="1" id="KW-0812">Transmembrane</keyword>
<organism evidence="2 3">
    <name type="scientific">Mesotoga prima</name>
    <dbReference type="NCBI Taxonomy" id="1184387"/>
    <lineage>
        <taxon>Bacteria</taxon>
        <taxon>Thermotogati</taxon>
        <taxon>Thermotogota</taxon>
        <taxon>Thermotogae</taxon>
        <taxon>Kosmotogales</taxon>
        <taxon>Kosmotogaceae</taxon>
        <taxon>Mesotoga</taxon>
    </lineage>
</organism>
<evidence type="ECO:0000313" key="3">
    <source>
        <dbReference type="Proteomes" id="UP000054092"/>
    </source>
</evidence>
<evidence type="ECO:0000256" key="1">
    <source>
        <dbReference type="SAM" id="Phobius"/>
    </source>
</evidence>
<feature type="transmembrane region" description="Helical" evidence="1">
    <location>
        <begin position="33"/>
        <end position="50"/>
    </location>
</feature>
<accession>A0A101HRA3</accession>
<comment type="caution">
    <text evidence="2">The sequence shown here is derived from an EMBL/GenBank/DDBJ whole genome shotgun (WGS) entry which is preliminary data.</text>
</comment>
<dbReference type="AlphaFoldDB" id="A0A101HRA3"/>
<evidence type="ECO:0000313" key="2">
    <source>
        <dbReference type="EMBL" id="KUK81636.1"/>
    </source>
</evidence>
<sequence>MRIAMGLIFVLVGVLLIFGLFTGDTLLNALVNLANYWPIILVLVGLSILSSVKALRWIRYVNVLLIVAFVLFIFFWPSPFLSGEKAVRNSVTLEASESSRSIEILLNLAMANITVESLMEDVASSTFAVVEYSVRGTDLRIEEDSTQLSQRFVIRPDSNVSWLGTSTVVIKLNPDYNYVLKFDSAVMNGRFNLAELKVDELKLSGAVIKTKLIIPEVGPSNTKVNAAIINSEIIIPDGIRSILKANAAIRNIRTDLSYTGDKEYVFEGSTFDFSSYLTFDSAIMNLKVLR</sequence>
<dbReference type="Proteomes" id="UP000054092">
    <property type="component" value="Unassembled WGS sequence"/>
</dbReference>